<gene>
    <name evidence="2" type="ORF">DFH07DRAFT_1062362</name>
</gene>
<organism evidence="2 3">
    <name type="scientific">Mycena maculata</name>
    <dbReference type="NCBI Taxonomy" id="230809"/>
    <lineage>
        <taxon>Eukaryota</taxon>
        <taxon>Fungi</taxon>
        <taxon>Dikarya</taxon>
        <taxon>Basidiomycota</taxon>
        <taxon>Agaricomycotina</taxon>
        <taxon>Agaricomycetes</taxon>
        <taxon>Agaricomycetidae</taxon>
        <taxon>Agaricales</taxon>
        <taxon>Marasmiineae</taxon>
        <taxon>Mycenaceae</taxon>
        <taxon>Mycena</taxon>
    </lineage>
</organism>
<name>A0AAD7IRZ2_9AGAR</name>
<sequence>MPLPFLPLPPPPPPLPPSSPPSTSPSPFPPSPSPPLLLSLSSPRLLPTRLDPKTCTHQHDILIRRRAKDVYSRRFARLYYAFSPLLFRAVRTPACICLPSLPSPTHGARLPKASHICHEILCVHATAWNLGRRGQGGVVSRWGRAKAGRRRQHVDSLLSI</sequence>
<feature type="region of interest" description="Disordered" evidence="1">
    <location>
        <begin position="1"/>
        <end position="34"/>
    </location>
</feature>
<comment type="caution">
    <text evidence="2">The sequence shown here is derived from an EMBL/GenBank/DDBJ whole genome shotgun (WGS) entry which is preliminary data.</text>
</comment>
<dbReference type="EMBL" id="JARJLG010000086">
    <property type="protein sequence ID" value="KAJ7749271.1"/>
    <property type="molecule type" value="Genomic_DNA"/>
</dbReference>
<reference evidence="2" key="1">
    <citation type="submission" date="2023-03" db="EMBL/GenBank/DDBJ databases">
        <title>Massive genome expansion in bonnet fungi (Mycena s.s.) driven by repeated elements and novel gene families across ecological guilds.</title>
        <authorList>
            <consortium name="Lawrence Berkeley National Laboratory"/>
            <person name="Harder C.B."/>
            <person name="Miyauchi S."/>
            <person name="Viragh M."/>
            <person name="Kuo A."/>
            <person name="Thoen E."/>
            <person name="Andreopoulos B."/>
            <person name="Lu D."/>
            <person name="Skrede I."/>
            <person name="Drula E."/>
            <person name="Henrissat B."/>
            <person name="Morin E."/>
            <person name="Kohler A."/>
            <person name="Barry K."/>
            <person name="LaButti K."/>
            <person name="Morin E."/>
            <person name="Salamov A."/>
            <person name="Lipzen A."/>
            <person name="Mereny Z."/>
            <person name="Hegedus B."/>
            <person name="Baldrian P."/>
            <person name="Stursova M."/>
            <person name="Weitz H."/>
            <person name="Taylor A."/>
            <person name="Grigoriev I.V."/>
            <person name="Nagy L.G."/>
            <person name="Martin F."/>
            <person name="Kauserud H."/>
        </authorList>
    </citation>
    <scope>NUCLEOTIDE SEQUENCE</scope>
    <source>
        <strain evidence="2">CBHHK188m</strain>
    </source>
</reference>
<proteinExistence type="predicted"/>
<evidence type="ECO:0000313" key="3">
    <source>
        <dbReference type="Proteomes" id="UP001215280"/>
    </source>
</evidence>
<evidence type="ECO:0000313" key="2">
    <source>
        <dbReference type="EMBL" id="KAJ7749271.1"/>
    </source>
</evidence>
<keyword evidence="3" id="KW-1185">Reference proteome</keyword>
<dbReference type="Proteomes" id="UP001215280">
    <property type="component" value="Unassembled WGS sequence"/>
</dbReference>
<dbReference type="AlphaFoldDB" id="A0AAD7IRZ2"/>
<protein>
    <submittedName>
        <fullName evidence="2">Uncharacterized protein</fullName>
    </submittedName>
</protein>
<evidence type="ECO:0000256" key="1">
    <source>
        <dbReference type="SAM" id="MobiDB-lite"/>
    </source>
</evidence>
<accession>A0AAD7IRZ2</accession>